<dbReference type="Proteomes" id="UP000019183">
    <property type="component" value="Unassembled WGS sequence"/>
</dbReference>
<evidence type="ECO:0000313" key="2">
    <source>
        <dbReference type="EMBL" id="CDL12384.1"/>
    </source>
</evidence>
<accession>W1DWA2</accession>
<protein>
    <submittedName>
        <fullName evidence="2">Uncharacterized protein</fullName>
    </submittedName>
</protein>
<dbReference type="AlphaFoldDB" id="W1DWA2"/>
<reference evidence="2" key="1">
    <citation type="submission" date="2013-10" db="EMBL/GenBank/DDBJ databases">
        <title>Antibiotic resistance diversity of beta-lactamase producers in the General Hospital Vienna.</title>
        <authorList>
            <person name="Barisic I."/>
            <person name="Mitteregger D."/>
            <person name="Hirschl A.M."/>
            <person name="Noehammer C."/>
            <person name="Wiesinger-Mayr H."/>
        </authorList>
    </citation>
    <scope>NUCLEOTIDE SEQUENCE [LARGE SCALE GENOMIC DNA]</scope>
    <source>
        <strain evidence="2">IS43</strain>
    </source>
</reference>
<keyword evidence="3" id="KW-1185">Reference proteome</keyword>
<name>W1DWA2_KLEPN</name>
<organism evidence="2 3">
    <name type="scientific">Klebsiella pneumoniae IS43</name>
    <dbReference type="NCBI Taxonomy" id="1432552"/>
    <lineage>
        <taxon>Bacteria</taxon>
        <taxon>Pseudomonadati</taxon>
        <taxon>Pseudomonadota</taxon>
        <taxon>Gammaproteobacteria</taxon>
        <taxon>Enterobacterales</taxon>
        <taxon>Enterobacteriaceae</taxon>
        <taxon>Klebsiella/Raoultella group</taxon>
        <taxon>Klebsiella</taxon>
        <taxon>Klebsiella pneumoniae complex</taxon>
    </lineage>
</organism>
<proteinExistence type="predicted"/>
<dbReference type="EMBL" id="CBWK010000789">
    <property type="protein sequence ID" value="CDL12384.1"/>
    <property type="molecule type" value="Genomic_DNA"/>
</dbReference>
<comment type="caution">
    <text evidence="2">The sequence shown here is derived from an EMBL/GenBank/DDBJ whole genome shotgun (WGS) entry which is preliminary data.</text>
</comment>
<sequence length="45" mass="4963">MRKRQVLSTAGEKLPAMGPGARHQAWDFCGFSSWSTAKQATSWPP</sequence>
<evidence type="ECO:0000256" key="1">
    <source>
        <dbReference type="SAM" id="MobiDB-lite"/>
    </source>
</evidence>
<feature type="region of interest" description="Disordered" evidence="1">
    <location>
        <begin position="1"/>
        <end position="20"/>
    </location>
</feature>
<evidence type="ECO:0000313" key="3">
    <source>
        <dbReference type="Proteomes" id="UP000019183"/>
    </source>
</evidence>